<evidence type="ECO:0000256" key="3">
    <source>
        <dbReference type="ARBA" id="ARBA00022553"/>
    </source>
</evidence>
<dbReference type="PANTHER" id="PTHR24421">
    <property type="entry name" value="NITRATE/NITRITE SENSOR PROTEIN NARX-RELATED"/>
    <property type="match status" value="1"/>
</dbReference>
<dbReference type="GO" id="GO:0005524">
    <property type="term" value="F:ATP binding"/>
    <property type="evidence" value="ECO:0007669"/>
    <property type="project" value="UniProtKB-KW"/>
</dbReference>
<feature type="transmembrane region" description="Helical" evidence="10">
    <location>
        <begin position="136"/>
        <end position="158"/>
    </location>
</feature>
<evidence type="ECO:0000259" key="12">
    <source>
        <dbReference type="Pfam" id="PF07730"/>
    </source>
</evidence>
<keyword evidence="6 13" id="KW-0418">Kinase</keyword>
<evidence type="ECO:0000256" key="7">
    <source>
        <dbReference type="ARBA" id="ARBA00022840"/>
    </source>
</evidence>
<dbReference type="RefSeq" id="WP_154439997.1">
    <property type="nucleotide sequence ID" value="NZ_JAHLPJ010000001.1"/>
</dbReference>
<dbReference type="Pfam" id="PF07730">
    <property type="entry name" value="HisKA_3"/>
    <property type="match status" value="1"/>
</dbReference>
<keyword evidence="9" id="KW-0175">Coiled coil</keyword>
<evidence type="ECO:0000256" key="2">
    <source>
        <dbReference type="ARBA" id="ARBA00012438"/>
    </source>
</evidence>
<keyword evidence="3" id="KW-0597">Phosphoprotein</keyword>
<evidence type="ECO:0000256" key="8">
    <source>
        <dbReference type="ARBA" id="ARBA00023012"/>
    </source>
</evidence>
<dbReference type="Gene3D" id="3.30.565.10">
    <property type="entry name" value="Histidine kinase-like ATPase, C-terminal domain"/>
    <property type="match status" value="1"/>
</dbReference>
<organism evidence="13 14">
    <name type="scientific">Tissierella pigra</name>
    <dbReference type="NCBI Taxonomy" id="2607614"/>
    <lineage>
        <taxon>Bacteria</taxon>
        <taxon>Bacillati</taxon>
        <taxon>Bacillota</taxon>
        <taxon>Tissierellia</taxon>
        <taxon>Tissierellales</taxon>
        <taxon>Tissierellaceae</taxon>
        <taxon>Tissierella</taxon>
    </lineage>
</organism>
<feature type="domain" description="Histidine kinase/HSP90-like ATPase" evidence="11">
    <location>
        <begin position="302"/>
        <end position="384"/>
    </location>
</feature>
<accession>A0A6N7XUY5</accession>
<feature type="domain" description="Signal transduction histidine kinase subgroup 3 dimerisation and phosphoacceptor" evidence="12">
    <location>
        <begin position="194"/>
        <end position="259"/>
    </location>
</feature>
<evidence type="ECO:0000256" key="1">
    <source>
        <dbReference type="ARBA" id="ARBA00000085"/>
    </source>
</evidence>
<dbReference type="EC" id="2.7.13.3" evidence="2"/>
<dbReference type="Gene3D" id="1.20.5.1930">
    <property type="match status" value="1"/>
</dbReference>
<evidence type="ECO:0000256" key="9">
    <source>
        <dbReference type="SAM" id="Coils"/>
    </source>
</evidence>
<evidence type="ECO:0000256" key="5">
    <source>
        <dbReference type="ARBA" id="ARBA00022741"/>
    </source>
</evidence>
<keyword evidence="10" id="KW-0472">Membrane</keyword>
<keyword evidence="8" id="KW-0902">Two-component regulatory system</keyword>
<dbReference type="GO" id="GO:0000155">
    <property type="term" value="F:phosphorelay sensor kinase activity"/>
    <property type="evidence" value="ECO:0007669"/>
    <property type="project" value="InterPro"/>
</dbReference>
<evidence type="ECO:0000313" key="14">
    <source>
        <dbReference type="Proteomes" id="UP000469523"/>
    </source>
</evidence>
<keyword evidence="10" id="KW-1133">Transmembrane helix</keyword>
<dbReference type="PANTHER" id="PTHR24421:SF10">
    <property type="entry name" value="NITRATE_NITRITE SENSOR PROTEIN NARQ"/>
    <property type="match status" value="1"/>
</dbReference>
<keyword evidence="4" id="KW-0808">Transferase</keyword>
<dbReference type="InterPro" id="IPR036890">
    <property type="entry name" value="HATPase_C_sf"/>
</dbReference>
<keyword evidence="5" id="KW-0547">Nucleotide-binding</keyword>
<dbReference type="InterPro" id="IPR050482">
    <property type="entry name" value="Sensor_HK_TwoCompSys"/>
</dbReference>
<evidence type="ECO:0000313" key="13">
    <source>
        <dbReference type="EMBL" id="MSU01587.1"/>
    </source>
</evidence>
<evidence type="ECO:0000256" key="6">
    <source>
        <dbReference type="ARBA" id="ARBA00022777"/>
    </source>
</evidence>
<dbReference type="Proteomes" id="UP000469523">
    <property type="component" value="Unassembled WGS sequence"/>
</dbReference>
<reference evidence="13 14" key="1">
    <citation type="submission" date="2019-09" db="EMBL/GenBank/DDBJ databases">
        <title>In-depth cultivation of the pig gut microbiome towards novel bacterial diversity and tailored functional studies.</title>
        <authorList>
            <person name="Wylensek D."/>
            <person name="Hitch T.C.A."/>
            <person name="Clavel T."/>
        </authorList>
    </citation>
    <scope>NUCLEOTIDE SEQUENCE [LARGE SCALE GENOMIC DNA]</scope>
    <source>
        <strain evidence="13 14">WCA3-693-APC-4?</strain>
    </source>
</reference>
<dbReference type="GO" id="GO:0046983">
    <property type="term" value="F:protein dimerization activity"/>
    <property type="evidence" value="ECO:0007669"/>
    <property type="project" value="InterPro"/>
</dbReference>
<evidence type="ECO:0000256" key="4">
    <source>
        <dbReference type="ARBA" id="ARBA00022679"/>
    </source>
</evidence>
<evidence type="ECO:0000259" key="11">
    <source>
        <dbReference type="Pfam" id="PF02518"/>
    </source>
</evidence>
<dbReference type="EMBL" id="VUNQ01000016">
    <property type="protein sequence ID" value="MSU01587.1"/>
    <property type="molecule type" value="Genomic_DNA"/>
</dbReference>
<keyword evidence="14" id="KW-1185">Reference proteome</keyword>
<feature type="transmembrane region" description="Helical" evidence="10">
    <location>
        <begin position="32"/>
        <end position="50"/>
    </location>
</feature>
<dbReference type="AlphaFoldDB" id="A0A6N7XUY5"/>
<dbReference type="Pfam" id="PF02518">
    <property type="entry name" value="HATPase_c"/>
    <property type="match status" value="1"/>
</dbReference>
<protein>
    <recommendedName>
        <fullName evidence="2">histidine kinase</fullName>
        <ecNumber evidence="2">2.7.13.3</ecNumber>
    </recommendedName>
</protein>
<sequence>MNKIYKYNRYLYKAVQILIGMDVIYRCRDNNIKALICFVLFLVIVINDYLRTKYFYKTIKEYYSSISLAMIINLILSLHVEGYIDIYFYLILYELILYGEGKISRLFISLEVISLLGLISFRIISDYDNIDYDNILGIIMVSTGICFYLVSLFGYKALRKEKKEVDRLNKELALSYEKLKEQSEKIEELTISKERSRVAEEIHDNLGHNLIALNMNLDVTEKIIDRDIDKAKELINKSHILTKRSMDDLRKAVYALKEKVTKTFIDSLKEIVANIEDTGKVKIILDVEESIEEILPEYKDIIYTSIKEIITNSVKHGKCSEINISVKAYIEEIKIIVSDNGVGCNEFIKGNGLLGIEKRILDYRGKINYDNSISKGFKIELVLPNI</sequence>
<dbReference type="GO" id="GO:0016020">
    <property type="term" value="C:membrane"/>
    <property type="evidence" value="ECO:0007669"/>
    <property type="project" value="InterPro"/>
</dbReference>
<dbReference type="InterPro" id="IPR003594">
    <property type="entry name" value="HATPase_dom"/>
</dbReference>
<evidence type="ECO:0000256" key="10">
    <source>
        <dbReference type="SAM" id="Phobius"/>
    </source>
</evidence>
<keyword evidence="10" id="KW-0812">Transmembrane</keyword>
<feature type="transmembrane region" description="Helical" evidence="10">
    <location>
        <begin position="106"/>
        <end position="124"/>
    </location>
</feature>
<comment type="caution">
    <text evidence="13">The sequence shown here is derived from an EMBL/GenBank/DDBJ whole genome shotgun (WGS) entry which is preliminary data.</text>
</comment>
<comment type="catalytic activity">
    <reaction evidence="1">
        <text>ATP + protein L-histidine = ADP + protein N-phospho-L-histidine.</text>
        <dbReference type="EC" id="2.7.13.3"/>
    </reaction>
</comment>
<feature type="coiled-coil region" evidence="9">
    <location>
        <begin position="155"/>
        <end position="189"/>
    </location>
</feature>
<keyword evidence="7" id="KW-0067">ATP-binding</keyword>
<proteinExistence type="predicted"/>
<name>A0A6N7XUY5_9FIRM</name>
<dbReference type="SUPFAM" id="SSF55874">
    <property type="entry name" value="ATPase domain of HSP90 chaperone/DNA topoisomerase II/histidine kinase"/>
    <property type="match status" value="1"/>
</dbReference>
<gene>
    <name evidence="13" type="ORF">FYJ83_08930</name>
</gene>
<dbReference type="InterPro" id="IPR011712">
    <property type="entry name" value="Sig_transdc_His_kin_sub3_dim/P"/>
</dbReference>